<gene>
    <name evidence="1" type="ORF">Pan54_37810</name>
</gene>
<dbReference type="Proteomes" id="UP000316095">
    <property type="component" value="Unassembled WGS sequence"/>
</dbReference>
<sequence>MRKEYGTKCIFKSIVPTLITLLQLLNVRLDGKRMQFQCANCGRQARPTLSIGCCKQMMLCRSRVWIFRGHPWNRPALEKCSLRSIDRLEACPTGFIPTTIPRLVRHRSYRLVSHRVRSLRVLQGIVSGGNRQDFGADGPAALDVGWGIGDKFAVQ</sequence>
<name>A0A5C5XJ35_9PLAN</name>
<organism evidence="1 2">
    <name type="scientific">Rubinisphaera italica</name>
    <dbReference type="NCBI Taxonomy" id="2527969"/>
    <lineage>
        <taxon>Bacteria</taxon>
        <taxon>Pseudomonadati</taxon>
        <taxon>Planctomycetota</taxon>
        <taxon>Planctomycetia</taxon>
        <taxon>Planctomycetales</taxon>
        <taxon>Planctomycetaceae</taxon>
        <taxon>Rubinisphaera</taxon>
    </lineage>
</organism>
<dbReference type="AlphaFoldDB" id="A0A5C5XJ35"/>
<accession>A0A5C5XJ35</accession>
<reference evidence="1 2" key="1">
    <citation type="submission" date="2019-02" db="EMBL/GenBank/DDBJ databases">
        <title>Deep-cultivation of Planctomycetes and their phenomic and genomic characterization uncovers novel biology.</title>
        <authorList>
            <person name="Wiegand S."/>
            <person name="Jogler M."/>
            <person name="Boedeker C."/>
            <person name="Pinto D."/>
            <person name="Vollmers J."/>
            <person name="Rivas-Marin E."/>
            <person name="Kohn T."/>
            <person name="Peeters S.H."/>
            <person name="Heuer A."/>
            <person name="Rast P."/>
            <person name="Oberbeckmann S."/>
            <person name="Bunk B."/>
            <person name="Jeske O."/>
            <person name="Meyerdierks A."/>
            <person name="Storesund J.E."/>
            <person name="Kallscheuer N."/>
            <person name="Luecker S."/>
            <person name="Lage O.M."/>
            <person name="Pohl T."/>
            <person name="Merkel B.J."/>
            <person name="Hornburger P."/>
            <person name="Mueller R.-W."/>
            <person name="Bruemmer F."/>
            <person name="Labrenz M."/>
            <person name="Spormann A.M."/>
            <person name="Op Den Camp H."/>
            <person name="Overmann J."/>
            <person name="Amann R."/>
            <person name="Jetten M.S.M."/>
            <person name="Mascher T."/>
            <person name="Medema M.H."/>
            <person name="Devos D.P."/>
            <person name="Kaster A.-K."/>
            <person name="Ovreas L."/>
            <person name="Rohde M."/>
            <person name="Galperin M.Y."/>
            <person name="Jogler C."/>
        </authorList>
    </citation>
    <scope>NUCLEOTIDE SEQUENCE [LARGE SCALE GENOMIC DNA]</scope>
    <source>
        <strain evidence="1 2">Pan54</strain>
    </source>
</reference>
<proteinExistence type="predicted"/>
<protein>
    <submittedName>
        <fullName evidence="1">Uncharacterized protein</fullName>
    </submittedName>
</protein>
<evidence type="ECO:0000313" key="2">
    <source>
        <dbReference type="Proteomes" id="UP000316095"/>
    </source>
</evidence>
<comment type="caution">
    <text evidence="1">The sequence shown here is derived from an EMBL/GenBank/DDBJ whole genome shotgun (WGS) entry which is preliminary data.</text>
</comment>
<dbReference type="EMBL" id="SJPG01000001">
    <property type="protein sequence ID" value="TWT63030.1"/>
    <property type="molecule type" value="Genomic_DNA"/>
</dbReference>
<evidence type="ECO:0000313" key="1">
    <source>
        <dbReference type="EMBL" id="TWT63030.1"/>
    </source>
</evidence>
<keyword evidence="2" id="KW-1185">Reference proteome</keyword>